<dbReference type="AlphaFoldDB" id="J0D058"/>
<gene>
    <name evidence="1" type="ORF">AURDEDRAFT_146987</name>
</gene>
<dbReference type="InParanoid" id="J0D058"/>
<dbReference type="GO" id="GO:0005634">
    <property type="term" value="C:nucleus"/>
    <property type="evidence" value="ECO:0007669"/>
    <property type="project" value="TreeGrafter"/>
</dbReference>
<dbReference type="Pfam" id="PF10294">
    <property type="entry name" value="Methyltransf_16"/>
    <property type="match status" value="1"/>
</dbReference>
<evidence type="ECO:0000313" key="2">
    <source>
        <dbReference type="Proteomes" id="UP000006514"/>
    </source>
</evidence>
<evidence type="ECO:0008006" key="3">
    <source>
        <dbReference type="Google" id="ProtNLM"/>
    </source>
</evidence>
<dbReference type="KEGG" id="adl:AURDEDRAFT_146987"/>
<evidence type="ECO:0000313" key="1">
    <source>
        <dbReference type="EMBL" id="EJD37637.1"/>
    </source>
</evidence>
<reference evidence="2" key="1">
    <citation type="journal article" date="2012" name="Science">
        <title>The Paleozoic origin of enzymatic lignin decomposition reconstructed from 31 fungal genomes.</title>
        <authorList>
            <person name="Floudas D."/>
            <person name="Binder M."/>
            <person name="Riley R."/>
            <person name="Barry K."/>
            <person name="Blanchette R.A."/>
            <person name="Henrissat B."/>
            <person name="Martinez A.T."/>
            <person name="Otillar R."/>
            <person name="Spatafora J.W."/>
            <person name="Yadav J.S."/>
            <person name="Aerts A."/>
            <person name="Benoit I."/>
            <person name="Boyd A."/>
            <person name="Carlson A."/>
            <person name="Copeland A."/>
            <person name="Coutinho P.M."/>
            <person name="de Vries R.P."/>
            <person name="Ferreira P."/>
            <person name="Findley K."/>
            <person name="Foster B."/>
            <person name="Gaskell J."/>
            <person name="Glotzer D."/>
            <person name="Gorecki P."/>
            <person name="Heitman J."/>
            <person name="Hesse C."/>
            <person name="Hori C."/>
            <person name="Igarashi K."/>
            <person name="Jurgens J.A."/>
            <person name="Kallen N."/>
            <person name="Kersten P."/>
            <person name="Kohler A."/>
            <person name="Kuees U."/>
            <person name="Kumar T.K.A."/>
            <person name="Kuo A."/>
            <person name="LaButti K."/>
            <person name="Larrondo L.F."/>
            <person name="Lindquist E."/>
            <person name="Ling A."/>
            <person name="Lombard V."/>
            <person name="Lucas S."/>
            <person name="Lundell T."/>
            <person name="Martin R."/>
            <person name="McLaughlin D.J."/>
            <person name="Morgenstern I."/>
            <person name="Morin E."/>
            <person name="Murat C."/>
            <person name="Nagy L.G."/>
            <person name="Nolan M."/>
            <person name="Ohm R.A."/>
            <person name="Patyshakuliyeva A."/>
            <person name="Rokas A."/>
            <person name="Ruiz-Duenas F.J."/>
            <person name="Sabat G."/>
            <person name="Salamov A."/>
            <person name="Samejima M."/>
            <person name="Schmutz J."/>
            <person name="Slot J.C."/>
            <person name="St John F."/>
            <person name="Stenlid J."/>
            <person name="Sun H."/>
            <person name="Sun S."/>
            <person name="Syed K."/>
            <person name="Tsang A."/>
            <person name="Wiebenga A."/>
            <person name="Young D."/>
            <person name="Pisabarro A."/>
            <person name="Eastwood D.C."/>
            <person name="Martin F."/>
            <person name="Cullen D."/>
            <person name="Grigoriev I.V."/>
            <person name="Hibbett D.S."/>
        </authorList>
    </citation>
    <scope>NUCLEOTIDE SEQUENCE [LARGE SCALE GENOMIC DNA]</scope>
    <source>
        <strain evidence="2">TFB10046</strain>
    </source>
</reference>
<dbReference type="GO" id="GO:0005737">
    <property type="term" value="C:cytoplasm"/>
    <property type="evidence" value="ECO:0007669"/>
    <property type="project" value="TreeGrafter"/>
</dbReference>
<name>J0D058_AURST</name>
<accession>J0D058</accession>
<dbReference type="Gene3D" id="3.40.50.150">
    <property type="entry name" value="Vaccinia Virus protein VP39"/>
    <property type="match status" value="1"/>
</dbReference>
<sequence length="366" mass="39907">MFFYLSFLRPPPCACLDSSPSITITPQIANDLRTELYQAEVDIYYIWLSSSGSATSPAKLTRWRAGNAYKPLSVPLPGNTRPGDAWRLLMWAGEAKAPSATVLDEPSDLGTIPLPVMSMPVAIVNKKGAALEKKQEEIERVFRISIGPATASIRVRECMSFDLDKKMWDSGLGLSAWLARTLRTDSEHNSATVSLVRDCLLKEQCNILELGTGTGFVSLMLYTILAHAETPKSQARILATDLPSALPLIEQNIAALKARSDAQSTCTVSVSGGVLDWDNPTIPPEAAHPDIIVMADVTYNTAAFPSLVATIELLNPPLLLMGYKERDPAERELWDMLKSVRLTRVDEVPGAGGAPVEIWIGEMTPE</sequence>
<proteinExistence type="predicted"/>
<keyword evidence="2" id="KW-1185">Reference proteome</keyword>
<protein>
    <recommendedName>
        <fullName evidence="3">S-adenosyl-L-methionine-dependent methyltransferase</fullName>
    </recommendedName>
</protein>
<dbReference type="OMA" id="MFYYISF"/>
<dbReference type="GO" id="GO:0008757">
    <property type="term" value="F:S-adenosylmethionine-dependent methyltransferase activity"/>
    <property type="evidence" value="ECO:0007669"/>
    <property type="project" value="UniProtKB-ARBA"/>
</dbReference>
<dbReference type="OrthoDB" id="413520at2759"/>
<dbReference type="PANTHER" id="PTHR14614:SF162">
    <property type="entry name" value="EXPRESSED PROTEIN"/>
    <property type="match status" value="1"/>
</dbReference>
<dbReference type="Proteomes" id="UP000006514">
    <property type="component" value="Unassembled WGS sequence"/>
</dbReference>
<dbReference type="InterPro" id="IPR019410">
    <property type="entry name" value="Methyltransf_16"/>
</dbReference>
<dbReference type="SUPFAM" id="SSF53335">
    <property type="entry name" value="S-adenosyl-L-methionine-dependent methyltransferases"/>
    <property type="match status" value="1"/>
</dbReference>
<dbReference type="eggNOG" id="KOG2793">
    <property type="taxonomic scope" value="Eukaryota"/>
</dbReference>
<dbReference type="PANTHER" id="PTHR14614">
    <property type="entry name" value="HEPATOCELLULAR CARCINOMA-ASSOCIATED ANTIGEN"/>
    <property type="match status" value="1"/>
</dbReference>
<dbReference type="InterPro" id="IPR029063">
    <property type="entry name" value="SAM-dependent_MTases_sf"/>
</dbReference>
<dbReference type="EMBL" id="JH687837">
    <property type="protein sequence ID" value="EJD37637.1"/>
    <property type="molecule type" value="Genomic_DNA"/>
</dbReference>
<organism evidence="1 2">
    <name type="scientific">Auricularia subglabra (strain TFB-10046 / SS5)</name>
    <name type="common">White-rot fungus</name>
    <name type="synonym">Auricularia delicata (strain TFB10046)</name>
    <dbReference type="NCBI Taxonomy" id="717982"/>
    <lineage>
        <taxon>Eukaryota</taxon>
        <taxon>Fungi</taxon>
        <taxon>Dikarya</taxon>
        <taxon>Basidiomycota</taxon>
        <taxon>Agaricomycotina</taxon>
        <taxon>Agaricomycetes</taxon>
        <taxon>Auriculariales</taxon>
        <taxon>Auriculariaceae</taxon>
        <taxon>Auricularia</taxon>
    </lineage>
</organism>